<organism evidence="1 2">
    <name type="scientific">Pseudoalteromonas rubra</name>
    <dbReference type="NCBI Taxonomy" id="43658"/>
    <lineage>
        <taxon>Bacteria</taxon>
        <taxon>Pseudomonadati</taxon>
        <taxon>Pseudomonadota</taxon>
        <taxon>Gammaproteobacteria</taxon>
        <taxon>Alteromonadales</taxon>
        <taxon>Pseudoalteromonadaceae</taxon>
        <taxon>Pseudoalteromonas</taxon>
    </lineage>
</organism>
<dbReference type="Proteomes" id="UP000306719">
    <property type="component" value="Unassembled WGS sequence"/>
</dbReference>
<reference evidence="2" key="2">
    <citation type="submission" date="2019-06" db="EMBL/GenBank/DDBJ databases">
        <title>Co-occurence of chitin degradation, pigmentation and bioactivity in marine Pseudoalteromonas.</title>
        <authorList>
            <person name="Sonnenschein E.C."/>
            <person name="Bech P.K."/>
        </authorList>
    </citation>
    <scope>NUCLEOTIDE SEQUENCE [LARGE SCALE GENOMIC DNA]</scope>
    <source>
        <strain evidence="2">S2599</strain>
    </source>
</reference>
<dbReference type="EMBL" id="PNCJ01000015">
    <property type="protein sequence ID" value="TMP37357.1"/>
    <property type="molecule type" value="Genomic_DNA"/>
</dbReference>
<gene>
    <name evidence="1" type="ORF">CWB98_11555</name>
</gene>
<evidence type="ECO:0000313" key="1">
    <source>
        <dbReference type="EMBL" id="TMP37357.1"/>
    </source>
</evidence>
<evidence type="ECO:0000313" key="2">
    <source>
        <dbReference type="Proteomes" id="UP000306719"/>
    </source>
</evidence>
<sequence length="77" mass="8146">MFALTIGVEITEEGLCLFSHLQRSVLSALFSSLTNVAAIQSVLNILSCLVQPTGAPILICALLGECNQQQLGAKKTN</sequence>
<accession>A0A5S3WZL5</accession>
<name>A0A5S3WZL5_9GAMM</name>
<reference evidence="1 2" key="1">
    <citation type="submission" date="2018-01" db="EMBL/GenBank/DDBJ databases">
        <authorList>
            <person name="Paulsen S."/>
            <person name="Gram L.K."/>
        </authorList>
    </citation>
    <scope>NUCLEOTIDE SEQUENCE [LARGE SCALE GENOMIC DNA]</scope>
    <source>
        <strain evidence="1 2">S2599</strain>
    </source>
</reference>
<proteinExistence type="predicted"/>
<comment type="caution">
    <text evidence="1">The sequence shown here is derived from an EMBL/GenBank/DDBJ whole genome shotgun (WGS) entry which is preliminary data.</text>
</comment>
<dbReference type="AlphaFoldDB" id="A0A5S3WZL5"/>
<protein>
    <submittedName>
        <fullName evidence="1">Uncharacterized protein</fullName>
    </submittedName>
</protein>